<dbReference type="InterPro" id="IPR020103">
    <property type="entry name" value="PsdUridine_synth_cat_dom_sf"/>
</dbReference>
<evidence type="ECO:0000313" key="8">
    <source>
        <dbReference type="EMBL" id="GFE11924.1"/>
    </source>
</evidence>
<dbReference type="InterPro" id="IPR014780">
    <property type="entry name" value="tRNA_psdUridine_synth_TruB"/>
</dbReference>
<keyword evidence="5" id="KW-0413">Isomerase</keyword>
<dbReference type="Gene3D" id="3.30.2350.10">
    <property type="entry name" value="Pseudouridine synthase"/>
    <property type="match status" value="1"/>
</dbReference>
<reference evidence="8 9" key="1">
    <citation type="submission" date="2019-12" db="EMBL/GenBank/DDBJ databases">
        <title>Whole genome shotgun sequence of Streptomyces caniferus NBRC 15389.</title>
        <authorList>
            <person name="Ichikawa N."/>
            <person name="Kimura A."/>
            <person name="Kitahashi Y."/>
            <person name="Komaki H."/>
            <person name="Tamura T."/>
        </authorList>
    </citation>
    <scope>NUCLEOTIDE SEQUENCE [LARGE SCALE GENOMIC DNA]</scope>
    <source>
        <strain evidence="8 9">NBRC 15389</strain>
    </source>
</reference>
<dbReference type="GO" id="GO:0006400">
    <property type="term" value="P:tRNA modification"/>
    <property type="evidence" value="ECO:0007669"/>
    <property type="project" value="TreeGrafter"/>
</dbReference>
<accession>A0A640SM33</accession>
<dbReference type="EMBL" id="BLIN01000009">
    <property type="protein sequence ID" value="GFE11924.1"/>
    <property type="molecule type" value="Genomic_DNA"/>
</dbReference>
<dbReference type="AlphaFoldDB" id="A0A640SM33"/>
<evidence type="ECO:0000259" key="7">
    <source>
        <dbReference type="Pfam" id="PF01509"/>
    </source>
</evidence>
<evidence type="ECO:0000256" key="6">
    <source>
        <dbReference type="SAM" id="MobiDB-lite"/>
    </source>
</evidence>
<protein>
    <recommendedName>
        <fullName evidence="3">tRNA pseudouridine(55) synthase</fullName>
        <ecNumber evidence="3">5.4.99.25</ecNumber>
    </recommendedName>
</protein>
<proteinExistence type="inferred from homology"/>
<feature type="region of interest" description="Disordered" evidence="6">
    <location>
        <begin position="227"/>
        <end position="328"/>
    </location>
</feature>
<feature type="region of interest" description="Disordered" evidence="6">
    <location>
        <begin position="1"/>
        <end position="21"/>
    </location>
</feature>
<dbReference type="Pfam" id="PF01509">
    <property type="entry name" value="TruB_N"/>
    <property type="match status" value="1"/>
</dbReference>
<feature type="domain" description="Pseudouridine synthase II N-terminal" evidence="7">
    <location>
        <begin position="49"/>
        <end position="143"/>
    </location>
</feature>
<evidence type="ECO:0000256" key="1">
    <source>
        <dbReference type="ARBA" id="ARBA00000385"/>
    </source>
</evidence>
<dbReference type="GO" id="GO:1990481">
    <property type="term" value="P:mRNA pseudouridine synthesis"/>
    <property type="evidence" value="ECO:0007669"/>
    <property type="project" value="TreeGrafter"/>
</dbReference>
<sequence length="328" mass="33967">MKRESNKPHPEGRARALSGKGGVGRRAGLVIVDKPAGFTSHDVVAKMRGMARTRRVGHAGTLDPMATGVLVLGIERATKLLGHLALTEKEYVGTIRLGQTTITDDAEGELITSKAAHGLAREDIDAVVGRLSGAIMQIPSKRQAPSRSTASGLTHGSATARTWRSGPAGHRLLVVVHSAHEREAEDGTPGDRSAGLRRVLVRYVHPRPGPRLGGGLGVGGHLTALAPHPRRPVQAGPGAHPRPAQAAVDDPEGDGLPVMAARGRGRRGVHPLGRARGTGPAAAQRRTDPDAAGSRAPAPVAAFGPDGRFLCTGGDTGREGEEPAVFAV</sequence>
<feature type="compositionally biased region" description="Polar residues" evidence="6">
    <location>
        <begin position="143"/>
        <end position="162"/>
    </location>
</feature>
<feature type="compositionally biased region" description="Low complexity" evidence="6">
    <location>
        <begin position="291"/>
        <end position="302"/>
    </location>
</feature>
<comment type="caution">
    <text evidence="8">The sequence shown here is derived from an EMBL/GenBank/DDBJ whole genome shotgun (WGS) entry which is preliminary data.</text>
</comment>
<dbReference type="InterPro" id="IPR002501">
    <property type="entry name" value="PsdUridine_synth_N"/>
</dbReference>
<dbReference type="PANTHER" id="PTHR13767:SF2">
    <property type="entry name" value="PSEUDOURIDYLATE SYNTHASE TRUB1"/>
    <property type="match status" value="1"/>
</dbReference>
<dbReference type="SUPFAM" id="SSF55120">
    <property type="entry name" value="Pseudouridine synthase"/>
    <property type="match status" value="1"/>
</dbReference>
<evidence type="ECO:0000256" key="3">
    <source>
        <dbReference type="ARBA" id="ARBA00012787"/>
    </source>
</evidence>
<name>A0A640SM33_9ACTN</name>
<comment type="similarity">
    <text evidence="2">Belongs to the pseudouridine synthase TruB family. Type 1 subfamily.</text>
</comment>
<dbReference type="GO" id="GO:0003723">
    <property type="term" value="F:RNA binding"/>
    <property type="evidence" value="ECO:0007669"/>
    <property type="project" value="InterPro"/>
</dbReference>
<evidence type="ECO:0000313" key="9">
    <source>
        <dbReference type="Proteomes" id="UP000435837"/>
    </source>
</evidence>
<dbReference type="EC" id="5.4.99.25" evidence="3"/>
<dbReference type="GO" id="GO:0160148">
    <property type="term" value="F:tRNA pseudouridine(55) synthase activity"/>
    <property type="evidence" value="ECO:0007669"/>
    <property type="project" value="UniProtKB-EC"/>
</dbReference>
<evidence type="ECO:0000256" key="5">
    <source>
        <dbReference type="ARBA" id="ARBA00023235"/>
    </source>
</evidence>
<comment type="catalytic activity">
    <reaction evidence="1">
        <text>uridine(55) in tRNA = pseudouridine(55) in tRNA</text>
        <dbReference type="Rhea" id="RHEA:42532"/>
        <dbReference type="Rhea" id="RHEA-COMP:10101"/>
        <dbReference type="Rhea" id="RHEA-COMP:10102"/>
        <dbReference type="ChEBI" id="CHEBI:65314"/>
        <dbReference type="ChEBI" id="CHEBI:65315"/>
        <dbReference type="EC" id="5.4.99.25"/>
    </reaction>
</comment>
<feature type="region of interest" description="Disordered" evidence="6">
    <location>
        <begin position="139"/>
        <end position="164"/>
    </location>
</feature>
<organism evidence="8 9">
    <name type="scientific">Streptomyces caniferus</name>
    <dbReference type="NCBI Taxonomy" id="285557"/>
    <lineage>
        <taxon>Bacteria</taxon>
        <taxon>Bacillati</taxon>
        <taxon>Actinomycetota</taxon>
        <taxon>Actinomycetes</taxon>
        <taxon>Kitasatosporales</taxon>
        <taxon>Streptomycetaceae</taxon>
        <taxon>Streptomyces</taxon>
    </lineage>
</organism>
<evidence type="ECO:0000256" key="2">
    <source>
        <dbReference type="ARBA" id="ARBA00005642"/>
    </source>
</evidence>
<dbReference type="PANTHER" id="PTHR13767">
    <property type="entry name" value="TRNA-PSEUDOURIDINE SYNTHASE"/>
    <property type="match status" value="1"/>
</dbReference>
<gene>
    <name evidence="8" type="ORF">Scani_81920</name>
</gene>
<keyword evidence="4" id="KW-0819">tRNA processing</keyword>
<evidence type="ECO:0000256" key="4">
    <source>
        <dbReference type="ARBA" id="ARBA00022694"/>
    </source>
</evidence>
<feature type="compositionally biased region" description="Basic and acidic residues" evidence="6">
    <location>
        <begin position="1"/>
        <end position="14"/>
    </location>
</feature>
<dbReference type="Proteomes" id="UP000435837">
    <property type="component" value="Unassembled WGS sequence"/>
</dbReference>